<dbReference type="PANTHER" id="PTHR42034">
    <property type="entry name" value="CHROMOSOME 7, WHOLE GENOME SHOTGUN SEQUENCE-RELATED"/>
    <property type="match status" value="1"/>
</dbReference>
<evidence type="ECO:0008006" key="3">
    <source>
        <dbReference type="Google" id="ProtNLM"/>
    </source>
</evidence>
<dbReference type="Gene3D" id="3.30.559.10">
    <property type="entry name" value="Chloramphenicol acetyltransferase-like domain"/>
    <property type="match status" value="1"/>
</dbReference>
<protein>
    <recommendedName>
        <fullName evidence="3">CoA-dependent acyltransferase</fullName>
    </recommendedName>
</protein>
<dbReference type="Proteomes" id="UP000294933">
    <property type="component" value="Unassembled WGS sequence"/>
</dbReference>
<dbReference type="InterPro" id="IPR023213">
    <property type="entry name" value="CAT-like_dom_sf"/>
</dbReference>
<name>A0A4Y7PJ66_9AGAM</name>
<accession>A0A4Y7PJ66</accession>
<dbReference type="OrthoDB" id="2548233at2759"/>
<evidence type="ECO:0000313" key="1">
    <source>
        <dbReference type="EMBL" id="TDL15051.1"/>
    </source>
</evidence>
<gene>
    <name evidence="1" type="ORF">BD410DRAFT_139736</name>
</gene>
<dbReference type="PANTHER" id="PTHR42034:SF1">
    <property type="entry name" value="CONDENSATION DOMAIN-CONTAINING PROTEIN"/>
    <property type="match status" value="1"/>
</dbReference>
<evidence type="ECO:0000313" key="2">
    <source>
        <dbReference type="Proteomes" id="UP000294933"/>
    </source>
</evidence>
<proteinExistence type="predicted"/>
<keyword evidence="2" id="KW-1185">Reference proteome</keyword>
<dbReference type="VEuPathDB" id="FungiDB:BD410DRAFT_139736"/>
<reference evidence="1 2" key="1">
    <citation type="submission" date="2018-06" db="EMBL/GenBank/DDBJ databases">
        <title>A transcriptomic atlas of mushroom development highlights an independent origin of complex multicellularity.</title>
        <authorList>
            <consortium name="DOE Joint Genome Institute"/>
            <person name="Krizsan K."/>
            <person name="Almasi E."/>
            <person name="Merenyi Z."/>
            <person name="Sahu N."/>
            <person name="Viragh M."/>
            <person name="Koszo T."/>
            <person name="Mondo S."/>
            <person name="Kiss B."/>
            <person name="Balint B."/>
            <person name="Kues U."/>
            <person name="Barry K."/>
            <person name="Hegedus J.C."/>
            <person name="Henrissat B."/>
            <person name="Johnson J."/>
            <person name="Lipzen A."/>
            <person name="Ohm R."/>
            <person name="Nagy I."/>
            <person name="Pangilinan J."/>
            <person name="Yan J."/>
            <person name="Xiong Y."/>
            <person name="Grigoriev I.V."/>
            <person name="Hibbett D.S."/>
            <person name="Nagy L.G."/>
        </authorList>
    </citation>
    <scope>NUCLEOTIDE SEQUENCE [LARGE SCALE GENOMIC DNA]</scope>
    <source>
        <strain evidence="1 2">SZMC22713</strain>
    </source>
</reference>
<dbReference type="STRING" id="50990.A0A4Y7PJ66"/>
<dbReference type="AlphaFoldDB" id="A0A4Y7PJ66"/>
<sequence length="531" mass="59023">MSVDQNPSQKPPFDHERYKWRKDESHAGRYKRQPAGGELIQDVWNFLKHGDQNLFIGVYATLSTPLASQELLRELRRAWVALRWEVPTVAAQVAHDPKEGGLPTTWMTYDVAQSAKDVEKWAEETIILREDVTDLDTLRYEIGQGIIPTGDLVPQTFLYLAPSSPTTFGVLLHTSHVPFDGAGIKVLMTKLFEHLALYISDPHHAEVQATTMRWGEEHANLLPVAGEILRKHEPAKLDEQGNVVVQELPAEPREGPAYEETLTTVMTGLATGGPKMHPFKSLIHPPFDPMSQKPKTRRAAHTFTVEESNKIVAATRLGPGEKFTVNHLLHGAVCLLPILDNPPPADSQAAVFFYGLVDSRQRLDASYRSPEGYAAYCLGMSPIVIPVSVASPPTSSTSTKDKILALTRAVREEYKAQAALPALLAIEAEQVDMMLTAPPPPPWCGPWYSADGRGSVYLRESYPKNHSGKSTIEITDFFVGLNKLDPGPFFRATEWKGRIRLSADYNELAVEPQVVDGWMKKWAELVLSVTE</sequence>
<dbReference type="EMBL" id="ML170293">
    <property type="protein sequence ID" value="TDL15051.1"/>
    <property type="molecule type" value="Genomic_DNA"/>
</dbReference>
<dbReference type="Gene3D" id="3.30.559.30">
    <property type="entry name" value="Nonribosomal peptide synthetase, condensation domain"/>
    <property type="match status" value="1"/>
</dbReference>
<organism evidence="1 2">
    <name type="scientific">Rickenella mellea</name>
    <dbReference type="NCBI Taxonomy" id="50990"/>
    <lineage>
        <taxon>Eukaryota</taxon>
        <taxon>Fungi</taxon>
        <taxon>Dikarya</taxon>
        <taxon>Basidiomycota</taxon>
        <taxon>Agaricomycotina</taxon>
        <taxon>Agaricomycetes</taxon>
        <taxon>Hymenochaetales</taxon>
        <taxon>Rickenellaceae</taxon>
        <taxon>Rickenella</taxon>
    </lineage>
</organism>